<dbReference type="PANTHER" id="PTHR47506">
    <property type="entry name" value="TRANSCRIPTIONAL REGULATORY PROTEIN"/>
    <property type="match status" value="1"/>
</dbReference>
<keyword evidence="7" id="KW-1185">Reference proteome</keyword>
<evidence type="ECO:0000256" key="3">
    <source>
        <dbReference type="ARBA" id="ARBA00023163"/>
    </source>
</evidence>
<dbReference type="PROSITE" id="PS50977">
    <property type="entry name" value="HTH_TETR_2"/>
    <property type="match status" value="1"/>
</dbReference>
<evidence type="ECO:0000313" key="7">
    <source>
        <dbReference type="Proteomes" id="UP000639396"/>
    </source>
</evidence>
<dbReference type="InterPro" id="IPR023772">
    <property type="entry name" value="DNA-bd_HTH_TetR-type_CS"/>
</dbReference>
<name>A0A927CD37_9BACL</name>
<dbReference type="Gene3D" id="1.10.357.10">
    <property type="entry name" value="Tetracycline Repressor, domain 2"/>
    <property type="match status" value="1"/>
</dbReference>
<dbReference type="GO" id="GO:0003677">
    <property type="term" value="F:DNA binding"/>
    <property type="evidence" value="ECO:0007669"/>
    <property type="project" value="UniProtKB-UniRule"/>
</dbReference>
<protein>
    <submittedName>
        <fullName evidence="6">TetR/AcrR family transcriptional regulator</fullName>
    </submittedName>
</protein>
<dbReference type="AlphaFoldDB" id="A0A927CD37"/>
<dbReference type="SUPFAM" id="SSF46689">
    <property type="entry name" value="Homeodomain-like"/>
    <property type="match status" value="1"/>
</dbReference>
<evidence type="ECO:0000313" key="6">
    <source>
        <dbReference type="EMBL" id="MBD2864612.1"/>
    </source>
</evidence>
<dbReference type="Pfam" id="PF00440">
    <property type="entry name" value="TetR_N"/>
    <property type="match status" value="1"/>
</dbReference>
<dbReference type="PANTHER" id="PTHR47506:SF3">
    <property type="entry name" value="HTH-TYPE TRANSCRIPTIONAL REGULATOR LMRA"/>
    <property type="match status" value="1"/>
</dbReference>
<evidence type="ECO:0000256" key="2">
    <source>
        <dbReference type="ARBA" id="ARBA00023125"/>
    </source>
</evidence>
<feature type="domain" description="HTH tetR-type" evidence="5">
    <location>
        <begin position="6"/>
        <end position="66"/>
    </location>
</feature>
<dbReference type="PROSITE" id="PS01081">
    <property type="entry name" value="HTH_TETR_1"/>
    <property type="match status" value="1"/>
</dbReference>
<accession>A0A927CD37</accession>
<dbReference type="EMBL" id="JACXJA010000031">
    <property type="protein sequence ID" value="MBD2864612.1"/>
    <property type="molecule type" value="Genomic_DNA"/>
</dbReference>
<dbReference type="PRINTS" id="PR00455">
    <property type="entry name" value="HTHTETR"/>
</dbReference>
<sequence>MKKAKRSNRDIVLQTATVLFLEKGYQVTSMDEIVTASKVSKTNIYYHFKSKEELLAAIVRQMTGTYNQIIEDIAGQTELTVTERIGRFAEVLSEQQPHSLGGCPFLTIYVQTSHESDFVREEIARFFQNQIFTLEKLLQEGIHRQEFKPGLPVSRIAELIVSTIEGGLFLQHTHRDSAFLPNLLQTLAYMLK</sequence>
<feature type="DNA-binding region" description="H-T-H motif" evidence="4">
    <location>
        <begin position="29"/>
        <end position="48"/>
    </location>
</feature>
<evidence type="ECO:0000256" key="1">
    <source>
        <dbReference type="ARBA" id="ARBA00023015"/>
    </source>
</evidence>
<gene>
    <name evidence="6" type="ORF">IDH45_21720</name>
</gene>
<dbReference type="InterPro" id="IPR011075">
    <property type="entry name" value="TetR_C"/>
</dbReference>
<keyword evidence="3" id="KW-0804">Transcription</keyword>
<organism evidence="6 7">
    <name type="scientific">Paenibacillus oceani</name>
    <dbReference type="NCBI Taxonomy" id="2772510"/>
    <lineage>
        <taxon>Bacteria</taxon>
        <taxon>Bacillati</taxon>
        <taxon>Bacillota</taxon>
        <taxon>Bacilli</taxon>
        <taxon>Bacillales</taxon>
        <taxon>Paenibacillaceae</taxon>
        <taxon>Paenibacillus</taxon>
    </lineage>
</organism>
<comment type="caution">
    <text evidence="6">The sequence shown here is derived from an EMBL/GenBank/DDBJ whole genome shotgun (WGS) entry which is preliminary data.</text>
</comment>
<keyword evidence="1" id="KW-0805">Transcription regulation</keyword>
<keyword evidence="2 4" id="KW-0238">DNA-binding</keyword>
<evidence type="ECO:0000256" key="4">
    <source>
        <dbReference type="PROSITE-ProRule" id="PRU00335"/>
    </source>
</evidence>
<dbReference type="InterPro" id="IPR036271">
    <property type="entry name" value="Tet_transcr_reg_TetR-rel_C_sf"/>
</dbReference>
<dbReference type="Pfam" id="PF16925">
    <property type="entry name" value="TetR_C_13"/>
    <property type="match status" value="1"/>
</dbReference>
<dbReference type="Proteomes" id="UP000639396">
    <property type="component" value="Unassembled WGS sequence"/>
</dbReference>
<evidence type="ECO:0000259" key="5">
    <source>
        <dbReference type="PROSITE" id="PS50977"/>
    </source>
</evidence>
<reference evidence="6" key="1">
    <citation type="submission" date="2020-09" db="EMBL/GenBank/DDBJ databases">
        <title>A novel bacterium of genus Paenibacillus, isolated from South China Sea.</title>
        <authorList>
            <person name="Huang H."/>
            <person name="Mo K."/>
            <person name="Hu Y."/>
        </authorList>
    </citation>
    <scope>NUCLEOTIDE SEQUENCE</scope>
    <source>
        <strain evidence="6">IB182363</strain>
    </source>
</reference>
<dbReference type="SUPFAM" id="SSF48498">
    <property type="entry name" value="Tetracyclin repressor-like, C-terminal domain"/>
    <property type="match status" value="1"/>
</dbReference>
<proteinExistence type="predicted"/>
<dbReference type="InterPro" id="IPR009057">
    <property type="entry name" value="Homeodomain-like_sf"/>
</dbReference>
<dbReference type="InterPro" id="IPR001647">
    <property type="entry name" value="HTH_TetR"/>
</dbReference>